<dbReference type="Proteomes" id="UP000472263">
    <property type="component" value="Chromosome 8"/>
</dbReference>
<dbReference type="InterPro" id="IPR017853">
    <property type="entry name" value="GH"/>
</dbReference>
<reference evidence="9" key="2">
    <citation type="submission" date="2025-08" db="UniProtKB">
        <authorList>
            <consortium name="Ensembl"/>
        </authorList>
    </citation>
    <scope>IDENTIFICATION</scope>
</reference>
<evidence type="ECO:0000256" key="3">
    <source>
        <dbReference type="ARBA" id="ARBA00022801"/>
    </source>
</evidence>
<evidence type="ECO:0000256" key="5">
    <source>
        <dbReference type="ARBA" id="ARBA00023295"/>
    </source>
</evidence>
<evidence type="ECO:0000259" key="8">
    <source>
        <dbReference type="Pfam" id="PF21365"/>
    </source>
</evidence>
<dbReference type="PROSITE" id="PS00129">
    <property type="entry name" value="GLYCOSYL_HYDROL_F31_1"/>
    <property type="match status" value="1"/>
</dbReference>
<proteinExistence type="inferred from homology"/>
<dbReference type="CDD" id="cd06602">
    <property type="entry name" value="GH31_MGAM_SI_GAA"/>
    <property type="match status" value="1"/>
</dbReference>
<accession>A0A667YX88</accession>
<dbReference type="Pfam" id="PF01055">
    <property type="entry name" value="Glyco_hydro_31_2nd"/>
    <property type="match status" value="1"/>
</dbReference>
<dbReference type="InterPro" id="IPR048395">
    <property type="entry name" value="Glyco_hydro_31_C"/>
</dbReference>
<evidence type="ECO:0000256" key="2">
    <source>
        <dbReference type="ARBA" id="ARBA00022729"/>
    </source>
</evidence>
<dbReference type="GO" id="GO:0007040">
    <property type="term" value="P:lysosome organization"/>
    <property type="evidence" value="ECO:0007669"/>
    <property type="project" value="TreeGrafter"/>
</dbReference>
<dbReference type="Gene3D" id="2.60.40.1180">
    <property type="entry name" value="Golgi alpha-mannosidase II"/>
    <property type="match status" value="2"/>
</dbReference>
<keyword evidence="2" id="KW-0732">Signal</keyword>
<sequence>VEVTLQPTPALTWVTVGGILDLYVFMGPDPQSVVRQYLQVIGYPMMPPYWSLGFHLCRWGYTTTNATRMVAQHMHNANFPLDVQWNDLDYADKRRVFTFDPQRFGDLPEMVEEFHQRGMKYILILDPGISSTSPPGTYPPFDDGLKRDVFIKNATGQTLIGRVWPGQTAFPDFTNLETRRWWEDCIRAFHAKVPVDGLWIDMNEPASFVQGSVEGCPDSDLENPPYTPEVVGGQLNSGTLCMSAQQRLSTHYNLHNVYGLTEASATHSALVKVRGKRPFVLSRSSFSGIGRFSGVWTGDVRSNWEQLRYSIPAVLQFSLFGVPLVGADICGFEGDTTEELCVRWMQLGAFYPFMRNHNDRLNAPQEPYVFGQQAQEAMRSALNLRYSLLPFLYTLFCHAHTSADTVARPLFMEFPTDPNCQAIDRQFLWGNSLLISPVLEQGAVELSAYLPQGTWYSLHNVSSQGQYLLLPAPLDTINIHVREGHIIPQQEPALTTTASRRNPFVLTVALSSAGWAFGDLFWDDGDSLGTIETGNYCYVIFISQVVSDPLKLNGALDGLVLGGLRVFGVPSPPRSVSFSVCPPETDNEIILQMSTCLSLHLYICLSSCSPSHYSTASCFLTCQISRKSKLSVSLSLCFCVCLSLQALTVTSLALPMSKVFTVQWTL</sequence>
<keyword evidence="3 6" id="KW-0378">Hydrolase</keyword>
<dbReference type="CDD" id="cd14752">
    <property type="entry name" value="GH31_N"/>
    <property type="match status" value="1"/>
</dbReference>
<dbReference type="Pfam" id="PF21365">
    <property type="entry name" value="Glyco_hydro_31_3rd"/>
    <property type="match status" value="1"/>
</dbReference>
<evidence type="ECO:0000256" key="6">
    <source>
        <dbReference type="RuleBase" id="RU361185"/>
    </source>
</evidence>
<dbReference type="Gene3D" id="3.20.20.80">
    <property type="entry name" value="Glycosidases"/>
    <property type="match status" value="1"/>
</dbReference>
<dbReference type="InterPro" id="IPR013780">
    <property type="entry name" value="Glyco_hydro_b"/>
</dbReference>
<keyword evidence="5 6" id="KW-0326">Glycosidase</keyword>
<evidence type="ECO:0000256" key="4">
    <source>
        <dbReference type="ARBA" id="ARBA00023180"/>
    </source>
</evidence>
<feature type="domain" description="Glycoside hydrolase family 31 TIM barrel" evidence="7">
    <location>
        <begin position="44"/>
        <end position="395"/>
    </location>
</feature>
<dbReference type="PANTHER" id="PTHR22762:SF92">
    <property type="entry name" value="LYSOSOMAL ALPHA-GLUCOSIDASE"/>
    <property type="match status" value="1"/>
</dbReference>
<comment type="similarity">
    <text evidence="1 6">Belongs to the glycosyl hydrolase 31 family.</text>
</comment>
<dbReference type="AlphaFoldDB" id="A0A667YX88"/>
<gene>
    <name evidence="9" type="primary">GAA</name>
    <name evidence="9" type="synonym">gaa</name>
</gene>
<dbReference type="SUPFAM" id="SSF51445">
    <property type="entry name" value="(Trans)glycosidases"/>
    <property type="match status" value="1"/>
</dbReference>
<dbReference type="FunFam" id="2.60.40.1180:FF:000044">
    <property type="entry name" value="Alpha-glucosidase 1"/>
    <property type="match status" value="1"/>
</dbReference>
<keyword evidence="10" id="KW-1185">Reference proteome</keyword>
<reference evidence="9" key="3">
    <citation type="submission" date="2025-09" db="UniProtKB">
        <authorList>
            <consortium name="Ensembl"/>
        </authorList>
    </citation>
    <scope>IDENTIFICATION</scope>
</reference>
<dbReference type="InterPro" id="IPR030459">
    <property type="entry name" value="Glyco_hydro_31_CS"/>
</dbReference>
<dbReference type="Ensembl" id="ENSMMDT00005035994.1">
    <property type="protein sequence ID" value="ENSMMDP00005035220.1"/>
    <property type="gene ID" value="ENSMMDG00005016550.1"/>
</dbReference>
<dbReference type="GO" id="GO:0005980">
    <property type="term" value="P:glycogen catabolic process"/>
    <property type="evidence" value="ECO:0007669"/>
    <property type="project" value="TreeGrafter"/>
</dbReference>
<evidence type="ECO:0000313" key="9">
    <source>
        <dbReference type="Ensembl" id="ENSMMDP00005035220.1"/>
    </source>
</evidence>
<dbReference type="InterPro" id="IPR030458">
    <property type="entry name" value="Glyco_hydro_31_AS"/>
</dbReference>
<keyword evidence="4" id="KW-0325">Glycoprotein</keyword>
<dbReference type="GeneTree" id="ENSGT00940000159355"/>
<dbReference type="GO" id="GO:0005765">
    <property type="term" value="C:lysosomal membrane"/>
    <property type="evidence" value="ECO:0007669"/>
    <property type="project" value="TreeGrafter"/>
</dbReference>
<dbReference type="Gene3D" id="2.60.40.1760">
    <property type="entry name" value="glycosyl hydrolase (family 31)"/>
    <property type="match status" value="1"/>
</dbReference>
<dbReference type="SUPFAM" id="SSF51011">
    <property type="entry name" value="Glycosyl hydrolase domain"/>
    <property type="match status" value="1"/>
</dbReference>
<reference evidence="9" key="1">
    <citation type="submission" date="2019-06" db="EMBL/GenBank/DDBJ databases">
        <authorList>
            <consortium name="Wellcome Sanger Institute Data Sharing"/>
        </authorList>
    </citation>
    <scope>NUCLEOTIDE SEQUENCE [LARGE SCALE GENOMIC DNA]</scope>
</reference>
<dbReference type="InParanoid" id="A0A667YX88"/>
<dbReference type="PANTHER" id="PTHR22762">
    <property type="entry name" value="ALPHA-GLUCOSIDASE"/>
    <property type="match status" value="1"/>
</dbReference>
<dbReference type="PROSITE" id="PS00707">
    <property type="entry name" value="GLYCOSYL_HYDROL_F31_2"/>
    <property type="match status" value="1"/>
</dbReference>
<dbReference type="FunFam" id="3.20.20.80:FF:000072">
    <property type="entry name" value="lysosomal alpha-glucosidase isoform X2"/>
    <property type="match status" value="1"/>
</dbReference>
<dbReference type="GO" id="GO:0004558">
    <property type="term" value="F:alpha-1,4-glucosidase activity"/>
    <property type="evidence" value="ECO:0007669"/>
    <property type="project" value="TreeGrafter"/>
</dbReference>
<evidence type="ECO:0000259" key="7">
    <source>
        <dbReference type="Pfam" id="PF01055"/>
    </source>
</evidence>
<organism evidence="9 10">
    <name type="scientific">Myripristis murdjan</name>
    <name type="common">pinecone soldierfish</name>
    <dbReference type="NCBI Taxonomy" id="586833"/>
    <lineage>
        <taxon>Eukaryota</taxon>
        <taxon>Metazoa</taxon>
        <taxon>Chordata</taxon>
        <taxon>Craniata</taxon>
        <taxon>Vertebrata</taxon>
        <taxon>Euteleostomi</taxon>
        <taxon>Actinopterygii</taxon>
        <taxon>Neopterygii</taxon>
        <taxon>Teleostei</taxon>
        <taxon>Neoteleostei</taxon>
        <taxon>Acanthomorphata</taxon>
        <taxon>Holocentriformes</taxon>
        <taxon>Holocentridae</taxon>
        <taxon>Myripristis</taxon>
    </lineage>
</organism>
<protein>
    <submittedName>
        <fullName evidence="9">Alpha glucosidase</fullName>
    </submittedName>
</protein>
<name>A0A667YX88_9TELE</name>
<feature type="domain" description="Glycosyl hydrolase family 31 C-terminal" evidence="8">
    <location>
        <begin position="404"/>
        <end position="487"/>
    </location>
</feature>
<evidence type="ECO:0000256" key="1">
    <source>
        <dbReference type="ARBA" id="ARBA00007806"/>
    </source>
</evidence>
<dbReference type="InterPro" id="IPR000322">
    <property type="entry name" value="Glyco_hydro_31_TIM"/>
</dbReference>
<evidence type="ECO:0000313" key="10">
    <source>
        <dbReference type="Proteomes" id="UP000472263"/>
    </source>
</evidence>